<dbReference type="GO" id="GO:0032366">
    <property type="term" value="P:intracellular sterol transport"/>
    <property type="evidence" value="ECO:0007669"/>
    <property type="project" value="TreeGrafter"/>
</dbReference>
<dbReference type="Pfam" id="PF16016">
    <property type="entry name" value="VASt"/>
    <property type="match status" value="1"/>
</dbReference>
<evidence type="ECO:0000259" key="8">
    <source>
        <dbReference type="PROSITE" id="PS51778"/>
    </source>
</evidence>
<feature type="compositionally biased region" description="Basic and acidic residues" evidence="6">
    <location>
        <begin position="387"/>
        <end position="398"/>
    </location>
</feature>
<dbReference type="EMBL" id="CAJVPY010003573">
    <property type="protein sequence ID" value="CAG8595414.1"/>
    <property type="molecule type" value="Genomic_DNA"/>
</dbReference>
<dbReference type="CDD" id="cd13220">
    <property type="entry name" value="PH-GRAM_GRAMDC"/>
    <property type="match status" value="1"/>
</dbReference>
<dbReference type="PANTHER" id="PTHR23319">
    <property type="entry name" value="GRAM DOMAIN CONTAINING 1B, ISOFORM E"/>
    <property type="match status" value="1"/>
</dbReference>
<dbReference type="PROSITE" id="PS51778">
    <property type="entry name" value="VAST"/>
    <property type="match status" value="1"/>
</dbReference>
<name>A0A9N9CB28_9GLOM</name>
<evidence type="ECO:0000256" key="1">
    <source>
        <dbReference type="ARBA" id="ARBA00004167"/>
    </source>
</evidence>
<dbReference type="GO" id="GO:0005789">
    <property type="term" value="C:endoplasmic reticulum membrane"/>
    <property type="evidence" value="ECO:0007669"/>
    <property type="project" value="TreeGrafter"/>
</dbReference>
<feature type="region of interest" description="Disordered" evidence="6">
    <location>
        <begin position="353"/>
        <end position="415"/>
    </location>
</feature>
<feature type="domain" description="VASt" evidence="8">
    <location>
        <begin position="510"/>
        <end position="672"/>
    </location>
</feature>
<dbReference type="AlphaFoldDB" id="A0A9N9CB28"/>
<dbReference type="SMART" id="SM00568">
    <property type="entry name" value="GRAM"/>
    <property type="match status" value="1"/>
</dbReference>
<feature type="transmembrane region" description="Helical" evidence="7">
    <location>
        <begin position="658"/>
        <end position="676"/>
    </location>
</feature>
<evidence type="ECO:0000256" key="6">
    <source>
        <dbReference type="SAM" id="MobiDB-lite"/>
    </source>
</evidence>
<dbReference type="InterPro" id="IPR051482">
    <property type="entry name" value="Cholesterol_transport"/>
</dbReference>
<evidence type="ECO:0000313" key="9">
    <source>
        <dbReference type="EMBL" id="CAG8595414.1"/>
    </source>
</evidence>
<evidence type="ECO:0000256" key="7">
    <source>
        <dbReference type="SAM" id="Phobius"/>
    </source>
</evidence>
<feature type="compositionally biased region" description="Polar residues" evidence="6">
    <location>
        <begin position="374"/>
        <end position="386"/>
    </location>
</feature>
<accession>A0A9N9CB28</accession>
<evidence type="ECO:0000256" key="3">
    <source>
        <dbReference type="ARBA" id="ARBA00022692"/>
    </source>
</evidence>
<dbReference type="Proteomes" id="UP000789405">
    <property type="component" value="Unassembled WGS sequence"/>
</dbReference>
<evidence type="ECO:0000256" key="5">
    <source>
        <dbReference type="ARBA" id="ARBA00023136"/>
    </source>
</evidence>
<keyword evidence="5 7" id="KW-0472">Membrane</keyword>
<dbReference type="GO" id="GO:0005886">
    <property type="term" value="C:plasma membrane"/>
    <property type="evidence" value="ECO:0007669"/>
    <property type="project" value="TreeGrafter"/>
</dbReference>
<dbReference type="OrthoDB" id="2162691at2759"/>
<keyword evidence="4 7" id="KW-1133">Transmembrane helix</keyword>
<dbReference type="GO" id="GO:0032541">
    <property type="term" value="C:cortical endoplasmic reticulum"/>
    <property type="evidence" value="ECO:0007669"/>
    <property type="project" value="TreeGrafter"/>
</dbReference>
<proteinExistence type="inferred from homology"/>
<dbReference type="InterPro" id="IPR031968">
    <property type="entry name" value="VASt"/>
</dbReference>
<keyword evidence="10" id="KW-1185">Reference proteome</keyword>
<gene>
    <name evidence="9" type="ORF">DERYTH_LOCUS7367</name>
</gene>
<dbReference type="GO" id="GO:0140268">
    <property type="term" value="C:endoplasmic reticulum-plasma membrane contact site"/>
    <property type="evidence" value="ECO:0007669"/>
    <property type="project" value="TreeGrafter"/>
</dbReference>
<evidence type="ECO:0000256" key="4">
    <source>
        <dbReference type="ARBA" id="ARBA00022989"/>
    </source>
</evidence>
<reference evidence="9" key="1">
    <citation type="submission" date="2021-06" db="EMBL/GenBank/DDBJ databases">
        <authorList>
            <person name="Kallberg Y."/>
            <person name="Tangrot J."/>
            <person name="Rosling A."/>
        </authorList>
    </citation>
    <scope>NUCLEOTIDE SEQUENCE</scope>
    <source>
        <strain evidence="9">MA453B</strain>
    </source>
</reference>
<dbReference type="GO" id="GO:0032934">
    <property type="term" value="F:sterol binding"/>
    <property type="evidence" value="ECO:0007669"/>
    <property type="project" value="TreeGrafter"/>
</dbReference>
<comment type="similarity">
    <text evidence="2">Belongs to the YSP2 family.</text>
</comment>
<dbReference type="GO" id="GO:0120015">
    <property type="term" value="F:sterol transfer activity"/>
    <property type="evidence" value="ECO:0007669"/>
    <property type="project" value="TreeGrafter"/>
</dbReference>
<dbReference type="Pfam" id="PF02893">
    <property type="entry name" value="GRAM"/>
    <property type="match status" value="1"/>
</dbReference>
<evidence type="ECO:0000313" key="10">
    <source>
        <dbReference type="Proteomes" id="UP000789405"/>
    </source>
</evidence>
<comment type="subcellular location">
    <subcellularLocation>
        <location evidence="1">Membrane</location>
        <topology evidence="1">Single-pass membrane protein</topology>
    </subcellularLocation>
</comment>
<protein>
    <submittedName>
        <fullName evidence="9">27856_t:CDS:1</fullName>
    </submittedName>
</protein>
<evidence type="ECO:0000256" key="2">
    <source>
        <dbReference type="ARBA" id="ARBA00006582"/>
    </source>
</evidence>
<dbReference type="Gene3D" id="2.30.29.30">
    <property type="entry name" value="Pleckstrin-homology domain (PH domain)/Phosphotyrosine-binding domain (PTB)"/>
    <property type="match status" value="1"/>
</dbReference>
<comment type="caution">
    <text evidence="9">The sequence shown here is derived from an EMBL/GenBank/DDBJ whole genome shotgun (WGS) entry which is preliminary data.</text>
</comment>
<organism evidence="9 10">
    <name type="scientific">Dentiscutata erythropus</name>
    <dbReference type="NCBI Taxonomy" id="1348616"/>
    <lineage>
        <taxon>Eukaryota</taxon>
        <taxon>Fungi</taxon>
        <taxon>Fungi incertae sedis</taxon>
        <taxon>Mucoromycota</taxon>
        <taxon>Glomeromycotina</taxon>
        <taxon>Glomeromycetes</taxon>
        <taxon>Diversisporales</taxon>
        <taxon>Gigasporaceae</taxon>
        <taxon>Dentiscutata</taxon>
    </lineage>
</organism>
<dbReference type="InterPro" id="IPR011993">
    <property type="entry name" value="PH-like_dom_sf"/>
</dbReference>
<dbReference type="PANTHER" id="PTHR23319:SF4">
    <property type="entry name" value="GRAM DOMAIN CONTAINING 1B, ISOFORM E"/>
    <property type="match status" value="1"/>
</dbReference>
<keyword evidence="3 7" id="KW-0812">Transmembrane</keyword>
<dbReference type="GO" id="GO:0005739">
    <property type="term" value="C:mitochondrion"/>
    <property type="evidence" value="ECO:0007669"/>
    <property type="project" value="TreeGrafter"/>
</dbReference>
<sequence>MSTDDKNKLNAVHLNDPLITPPLIPYKFNHSLDVNHKNNFLNVIPSAHVDSTITPPLTPPNTAMNTPAKSPNNYYFEDINYVSASSDDHSPSSLNISTVNDFINSNLTTPISDSSSLPNDDTRSNNKGEICIFTQVSTTTIATVQQPPTSFLKSTRRPIRFRSSPNVKITKSSDQNNLDNIIASNLEIDSYPESSSISGINSDFEKDSSQEIKLDNSNHSDSTMFYGTSLNDYAIENPKRNKEYHLFFKSIPNDEYLLNDFGCALQKEILLQGRIYVSVNHICFHANILGWVTDVVMPFSEIIRIEKKTTAIVIPNAIQITTVKSKYLFASFIFRDGAYDLFVRLWKRENPTYSHRPCSSDGSSDSIPTARAINDTSCNSNSGTESEPNKDSDSEKRMSLTKPSQPRNGKFSLPRIPLISKQSSRYFEKNNKITINKNNSSPNILLGNDSANLSDNGNISESNSKRKLLTPLKITIPKTITINRQQIHPPIEIRQHKETICKCLQQDEHSKSVMLDTKYTGSVKNIFTILFDSNFMPEFVRKLENNNDVEFGDWATDENDCMTRNTSYIKKLNNSIGLKSTKCYLSDEVLYKDFNDSVHSSRRPSQISLQSKKFQNEDENMTLLQLILSTLISILSQIVEIILFVIKKLKVPSLETMMIWTLLLSLSVNIWIWISMKDINYKIENFVQKQKLDHEFHRKVELNENDNDLFIRRYLFNNQNGDDIFDVDNFDKILDSISKFN</sequence>
<feature type="transmembrane region" description="Helical" evidence="7">
    <location>
        <begin position="623"/>
        <end position="646"/>
    </location>
</feature>
<dbReference type="InterPro" id="IPR004182">
    <property type="entry name" value="GRAM"/>
</dbReference>